<keyword evidence="4" id="KW-0472">Membrane</keyword>
<organism evidence="6 7">
    <name type="scientific">Prolixibacter denitrificans</name>
    <dbReference type="NCBI Taxonomy" id="1541063"/>
    <lineage>
        <taxon>Bacteria</taxon>
        <taxon>Pseudomonadati</taxon>
        <taxon>Bacteroidota</taxon>
        <taxon>Bacteroidia</taxon>
        <taxon>Marinilabiliales</taxon>
        <taxon>Prolixibacteraceae</taxon>
        <taxon>Prolixibacter</taxon>
    </lineage>
</organism>
<name>A0A2P8C5T6_9BACT</name>
<proteinExistence type="predicted"/>
<sequence length="126" mass="14474">MKVLALILVILFALYYIPFGLYLKAKTNWIDVSLIELMKLRVKKIPTYQIINWSKRLSDNNMKVDFKQLVASYSSGVDMENVVNGLVKAKQNRLKLSFEQACEADIKNIDIKRTVINTIAHVGEKK</sequence>
<gene>
    <name evidence="6" type="ORF">CLV93_11824</name>
    <name evidence="5" type="ORF">JCM18694_33770</name>
</gene>
<dbReference type="OrthoDB" id="9998993at2"/>
<evidence type="ECO:0000313" key="5">
    <source>
        <dbReference type="EMBL" id="GET23131.1"/>
    </source>
</evidence>
<evidence type="ECO:0000256" key="4">
    <source>
        <dbReference type="ARBA" id="ARBA00023136"/>
    </source>
</evidence>
<protein>
    <submittedName>
        <fullName evidence="6">Uncharacterized protein YdfA-like</fullName>
    </submittedName>
</protein>
<accession>A0A2P8C5T6</accession>
<dbReference type="Proteomes" id="UP000240621">
    <property type="component" value="Unassembled WGS sequence"/>
</dbReference>
<keyword evidence="2" id="KW-0812">Transmembrane</keyword>
<keyword evidence="8" id="KW-1185">Reference proteome</keyword>
<comment type="caution">
    <text evidence="6">The sequence shown here is derived from an EMBL/GenBank/DDBJ whole genome shotgun (WGS) entry which is preliminary data.</text>
</comment>
<evidence type="ECO:0000256" key="2">
    <source>
        <dbReference type="ARBA" id="ARBA00022692"/>
    </source>
</evidence>
<dbReference type="Proteomes" id="UP000396862">
    <property type="component" value="Unassembled WGS sequence"/>
</dbReference>
<keyword evidence="1" id="KW-1003">Cell membrane</keyword>
<reference evidence="5 8" key="2">
    <citation type="submission" date="2019-10" db="EMBL/GenBank/DDBJ databases">
        <title>Prolixibacter strains distinguished by the presence of nitrate reductase genes were adept at nitrate-dependent anaerobic corrosion of metallic iron and carbon steel.</title>
        <authorList>
            <person name="Iino T."/>
            <person name="Shono N."/>
            <person name="Ito K."/>
            <person name="Nakamura R."/>
            <person name="Sueoka K."/>
            <person name="Harayama S."/>
            <person name="Ohkuma M."/>
        </authorList>
    </citation>
    <scope>NUCLEOTIDE SEQUENCE [LARGE SCALE GENOMIC DNA]</scope>
    <source>
        <strain evidence="5 8">MIC1-1</strain>
    </source>
</reference>
<dbReference type="RefSeq" id="WP_106543920.1">
    <property type="nucleotide sequence ID" value="NZ_BLAU01000001.1"/>
</dbReference>
<evidence type="ECO:0000313" key="8">
    <source>
        <dbReference type="Proteomes" id="UP000396862"/>
    </source>
</evidence>
<dbReference type="InterPro" id="IPR022853">
    <property type="entry name" value="FloA"/>
</dbReference>
<reference evidence="6 7" key="1">
    <citation type="submission" date="2018-03" db="EMBL/GenBank/DDBJ databases">
        <title>Genomic Encyclopedia of Archaeal and Bacterial Type Strains, Phase II (KMG-II): from individual species to whole genera.</title>
        <authorList>
            <person name="Goeker M."/>
        </authorList>
    </citation>
    <scope>NUCLEOTIDE SEQUENCE [LARGE SCALE GENOMIC DNA]</scope>
    <source>
        <strain evidence="6 7">DSM 27267</strain>
    </source>
</reference>
<keyword evidence="3" id="KW-1133">Transmembrane helix</keyword>
<dbReference type="EMBL" id="BLAU01000001">
    <property type="protein sequence ID" value="GET23131.1"/>
    <property type="molecule type" value="Genomic_DNA"/>
</dbReference>
<evidence type="ECO:0000313" key="7">
    <source>
        <dbReference type="Proteomes" id="UP000240621"/>
    </source>
</evidence>
<dbReference type="Pfam" id="PF12127">
    <property type="entry name" value="FloA"/>
    <property type="match status" value="1"/>
</dbReference>
<evidence type="ECO:0000313" key="6">
    <source>
        <dbReference type="EMBL" id="PSK80321.1"/>
    </source>
</evidence>
<evidence type="ECO:0000256" key="3">
    <source>
        <dbReference type="ARBA" id="ARBA00022989"/>
    </source>
</evidence>
<dbReference type="EMBL" id="PYGC01000018">
    <property type="protein sequence ID" value="PSK80321.1"/>
    <property type="molecule type" value="Genomic_DNA"/>
</dbReference>
<evidence type="ECO:0000256" key="1">
    <source>
        <dbReference type="ARBA" id="ARBA00022475"/>
    </source>
</evidence>
<dbReference type="AlphaFoldDB" id="A0A2P8C5T6"/>